<reference evidence="1 2" key="1">
    <citation type="submission" date="2016-02" db="EMBL/GenBank/DDBJ databases">
        <title>Genome sequence of Tissierella creatinophila DSM 6911.</title>
        <authorList>
            <person name="Poehlein A."/>
            <person name="Daniel R."/>
        </authorList>
    </citation>
    <scope>NUCLEOTIDE SEQUENCE [LARGE SCALE GENOMIC DNA]</scope>
    <source>
        <strain evidence="1 2">DSM 6911</strain>
    </source>
</reference>
<dbReference type="RefSeq" id="WP_158016442.1">
    <property type="nucleotide sequence ID" value="NZ_LTDM01000014.1"/>
</dbReference>
<dbReference type="EMBL" id="LTDM01000014">
    <property type="protein sequence ID" value="OLS02912.1"/>
    <property type="molecule type" value="Genomic_DNA"/>
</dbReference>
<name>A0A1U7M6G5_TISCR</name>
<protein>
    <submittedName>
        <fullName evidence="1">Uncharacterized protein</fullName>
    </submittedName>
</protein>
<organism evidence="1 2">
    <name type="scientific">Tissierella creatinophila DSM 6911</name>
    <dbReference type="NCBI Taxonomy" id="1123403"/>
    <lineage>
        <taxon>Bacteria</taxon>
        <taxon>Bacillati</taxon>
        <taxon>Bacillota</taxon>
        <taxon>Tissierellia</taxon>
        <taxon>Tissierellales</taxon>
        <taxon>Tissierellaceae</taxon>
        <taxon>Tissierella</taxon>
    </lineage>
</organism>
<gene>
    <name evidence="1" type="ORF">TICRE_10660</name>
</gene>
<evidence type="ECO:0000313" key="2">
    <source>
        <dbReference type="Proteomes" id="UP000186112"/>
    </source>
</evidence>
<comment type="caution">
    <text evidence="1">The sequence shown here is derived from an EMBL/GenBank/DDBJ whole genome shotgun (WGS) entry which is preliminary data.</text>
</comment>
<accession>A0A1U7M6G5</accession>
<sequence length="54" mass="6131">MKSTLKTITVDRCSNKTIREGIKEVDLNHDPWEELCKVLAEAFIESRKGGKVNV</sequence>
<evidence type="ECO:0000313" key="1">
    <source>
        <dbReference type="EMBL" id="OLS02912.1"/>
    </source>
</evidence>
<proteinExistence type="predicted"/>
<dbReference type="Proteomes" id="UP000186112">
    <property type="component" value="Unassembled WGS sequence"/>
</dbReference>
<keyword evidence="2" id="KW-1185">Reference proteome</keyword>
<dbReference type="AlphaFoldDB" id="A0A1U7M6G5"/>